<dbReference type="RefSeq" id="WP_251831568.1">
    <property type="nucleotide sequence ID" value="NZ_VEVS01000024.1"/>
</dbReference>
<dbReference type="PANTHER" id="PTHR36180">
    <property type="entry name" value="DNA-BINDING PROTEIN-RELATED-RELATED"/>
    <property type="match status" value="1"/>
</dbReference>
<organism evidence="1 2">
    <name type="scientific">Campylobacter jejuni</name>
    <dbReference type="NCBI Taxonomy" id="197"/>
    <lineage>
        <taxon>Bacteria</taxon>
        <taxon>Pseudomonadati</taxon>
        <taxon>Campylobacterota</taxon>
        <taxon>Epsilonproteobacteria</taxon>
        <taxon>Campylobacterales</taxon>
        <taxon>Campylobacteraceae</taxon>
        <taxon>Campylobacter</taxon>
    </lineage>
</organism>
<proteinExistence type="predicted"/>
<dbReference type="SMART" id="SM01040">
    <property type="entry name" value="Bro-N"/>
    <property type="match status" value="1"/>
</dbReference>
<name>A0A5C4YE58_CAMJU</name>
<evidence type="ECO:0000313" key="1">
    <source>
        <dbReference type="EMBL" id="TNO41127.1"/>
    </source>
</evidence>
<dbReference type="Proteomes" id="UP000312397">
    <property type="component" value="Unassembled WGS sequence"/>
</dbReference>
<dbReference type="InterPro" id="IPR003497">
    <property type="entry name" value="BRO_N_domain"/>
</dbReference>
<sequence length="266" mass="31287">MNLENSLQAEVVNNSNIVLFENEELGQVRVALDENNEPLFCLSDICKILEIQNATDTKNAILREFELPRLNLYSFDTGFGIKEFTMITEPQLYFILMRSDKPNAKHFRHWVTKEVLPSIRKKGYYSINKDFHPDYDIVKKQNDILNEMVCTQNNTIYNLKEAIKVLNTSVQTLKEVNKFKSNENVKKEYDTNNNPSELYSDLRKLVNTLASKANGDYRNIWKDVYFELANNFNIKKRVQVDDIKKDKAYLLYLIDYLKRKIECEVI</sequence>
<comment type="caution">
    <text evidence="1">The sequence shown here is derived from an EMBL/GenBank/DDBJ whole genome shotgun (WGS) entry which is preliminary data.</text>
</comment>
<gene>
    <name evidence="1" type="ORF">FH034_06935</name>
</gene>
<reference evidence="1 2" key="1">
    <citation type="submission" date="2019-06" db="EMBL/GenBank/DDBJ databases">
        <title>Epidemiology of MDR Campylobacter spp.</title>
        <authorList>
            <person name="Addetia A."/>
            <person name="Greninger A."/>
            <person name="Fang F."/>
        </authorList>
    </citation>
    <scope>NUCLEOTIDE SEQUENCE [LARGE SCALE GENOMIC DNA]</scope>
    <source>
        <strain evidence="1 2">HMC314</strain>
    </source>
</reference>
<dbReference type="EMBL" id="VEVS01000024">
    <property type="protein sequence ID" value="TNO41127.1"/>
    <property type="molecule type" value="Genomic_DNA"/>
</dbReference>
<accession>A0A5C4YE58</accession>
<dbReference type="AlphaFoldDB" id="A0A5C4YE58"/>
<dbReference type="Pfam" id="PF02498">
    <property type="entry name" value="Bro-N"/>
    <property type="match status" value="1"/>
</dbReference>
<evidence type="ECO:0000313" key="2">
    <source>
        <dbReference type="Proteomes" id="UP000312397"/>
    </source>
</evidence>
<dbReference type="PROSITE" id="PS51750">
    <property type="entry name" value="BRO_N"/>
    <property type="match status" value="1"/>
</dbReference>
<dbReference type="PANTHER" id="PTHR36180:SF2">
    <property type="entry name" value="BRO FAMILY PROTEIN"/>
    <property type="match status" value="1"/>
</dbReference>
<protein>
    <submittedName>
        <fullName evidence="1">Uncharacterized protein</fullName>
    </submittedName>
</protein>